<evidence type="ECO:0000256" key="1">
    <source>
        <dbReference type="ARBA" id="ARBA00023015"/>
    </source>
</evidence>
<organism evidence="5 6">
    <name type="scientific">Paenibacillus abyssi</name>
    <dbReference type="NCBI Taxonomy" id="1340531"/>
    <lineage>
        <taxon>Bacteria</taxon>
        <taxon>Bacillati</taxon>
        <taxon>Bacillota</taxon>
        <taxon>Bacilli</taxon>
        <taxon>Bacillales</taxon>
        <taxon>Paenibacillaceae</taxon>
        <taxon>Paenibacillus</taxon>
    </lineage>
</organism>
<dbReference type="AlphaFoldDB" id="A0A917G541"/>
<keyword evidence="1" id="KW-0805">Transcription regulation</keyword>
<evidence type="ECO:0000256" key="3">
    <source>
        <dbReference type="ARBA" id="ARBA00023163"/>
    </source>
</evidence>
<dbReference type="Pfam" id="PF02311">
    <property type="entry name" value="AraC_binding"/>
    <property type="match status" value="1"/>
</dbReference>
<dbReference type="SMART" id="SM00342">
    <property type="entry name" value="HTH_ARAC"/>
    <property type="match status" value="1"/>
</dbReference>
<dbReference type="SUPFAM" id="SSF51215">
    <property type="entry name" value="Regulatory protein AraC"/>
    <property type="match status" value="1"/>
</dbReference>
<dbReference type="InterPro" id="IPR009057">
    <property type="entry name" value="Homeodomain-like_sf"/>
</dbReference>
<dbReference type="Gene3D" id="1.10.10.60">
    <property type="entry name" value="Homeodomain-like"/>
    <property type="match status" value="2"/>
</dbReference>
<evidence type="ECO:0000256" key="2">
    <source>
        <dbReference type="ARBA" id="ARBA00023125"/>
    </source>
</evidence>
<dbReference type="Gene3D" id="2.60.120.10">
    <property type="entry name" value="Jelly Rolls"/>
    <property type="match status" value="1"/>
</dbReference>
<keyword evidence="3" id="KW-0804">Transcription</keyword>
<evidence type="ECO:0000259" key="4">
    <source>
        <dbReference type="PROSITE" id="PS01124"/>
    </source>
</evidence>
<keyword evidence="2" id="KW-0238">DNA-binding</keyword>
<reference evidence="5" key="2">
    <citation type="submission" date="2020-09" db="EMBL/GenBank/DDBJ databases">
        <authorList>
            <person name="Sun Q."/>
            <person name="Zhou Y."/>
        </authorList>
    </citation>
    <scope>NUCLEOTIDE SEQUENCE</scope>
    <source>
        <strain evidence="5">CGMCC 1.12987</strain>
    </source>
</reference>
<dbReference type="InterPro" id="IPR037923">
    <property type="entry name" value="HTH-like"/>
</dbReference>
<accession>A0A917G541</accession>
<comment type="caution">
    <text evidence="5">The sequence shown here is derived from an EMBL/GenBank/DDBJ whole genome shotgun (WGS) entry which is preliminary data.</text>
</comment>
<reference evidence="5" key="1">
    <citation type="journal article" date="2014" name="Int. J. Syst. Evol. Microbiol.">
        <title>Complete genome sequence of Corynebacterium casei LMG S-19264T (=DSM 44701T), isolated from a smear-ripened cheese.</title>
        <authorList>
            <consortium name="US DOE Joint Genome Institute (JGI-PGF)"/>
            <person name="Walter F."/>
            <person name="Albersmeier A."/>
            <person name="Kalinowski J."/>
            <person name="Ruckert C."/>
        </authorList>
    </citation>
    <scope>NUCLEOTIDE SEQUENCE</scope>
    <source>
        <strain evidence="5">CGMCC 1.12987</strain>
    </source>
</reference>
<dbReference type="InterPro" id="IPR003313">
    <property type="entry name" value="AraC-bd"/>
</dbReference>
<dbReference type="SUPFAM" id="SSF46689">
    <property type="entry name" value="Homeodomain-like"/>
    <property type="match status" value="2"/>
</dbReference>
<dbReference type="PRINTS" id="PR00032">
    <property type="entry name" value="HTHARAC"/>
</dbReference>
<dbReference type="RefSeq" id="WP_188533252.1">
    <property type="nucleotide sequence ID" value="NZ_BMGR01000018.1"/>
</dbReference>
<dbReference type="PROSITE" id="PS01124">
    <property type="entry name" value="HTH_ARAC_FAMILY_2"/>
    <property type="match status" value="1"/>
</dbReference>
<protein>
    <submittedName>
        <fullName evidence="5">HTH-type transcriptional activator RhaR</fullName>
    </submittedName>
</protein>
<dbReference type="InterPro" id="IPR020449">
    <property type="entry name" value="Tscrpt_reg_AraC-type_HTH"/>
</dbReference>
<dbReference type="GO" id="GO:0003700">
    <property type="term" value="F:DNA-binding transcription factor activity"/>
    <property type="evidence" value="ECO:0007669"/>
    <property type="project" value="InterPro"/>
</dbReference>
<keyword evidence="6" id="KW-1185">Reference proteome</keyword>
<evidence type="ECO:0000313" key="5">
    <source>
        <dbReference type="EMBL" id="GGG22711.1"/>
    </source>
</evidence>
<dbReference type="InterPro" id="IPR018060">
    <property type="entry name" value="HTH_AraC"/>
</dbReference>
<dbReference type="InterPro" id="IPR014710">
    <property type="entry name" value="RmlC-like_jellyroll"/>
</dbReference>
<gene>
    <name evidence="5" type="primary">rhaR</name>
    <name evidence="5" type="ORF">GCM10010916_44220</name>
</gene>
<dbReference type="GO" id="GO:0043565">
    <property type="term" value="F:sequence-specific DNA binding"/>
    <property type="evidence" value="ECO:0007669"/>
    <property type="project" value="InterPro"/>
</dbReference>
<dbReference type="Proteomes" id="UP000644756">
    <property type="component" value="Unassembled WGS sequence"/>
</dbReference>
<sequence>MVSTLQGKAYFEGDSFPFFIQRYIIQKDETIPSHTHDFIELIYVVKGSALHEMAEQRYALATGDVFVIEPQTYHSYIGSDTEETIIYNVLFEKQLLQKELGGLLEIPAFIHFFYLAPFLRKNASFVPYISLTVEQRRQIESLLQKIDREFHEKPVGYQLIIKTSWIECLVLLSRYHEEHQNSSNHTLPKEDWMDSILHFVEQHHRQPLSLDQLSRTCGMSVSSFTAKFKKATGKSFIDYKHSLQIRHACDMLKDPHNKVIHIALSSGFQDISFFNRIFRKHMGMTPGQFRQQQTI</sequence>
<evidence type="ECO:0000313" key="6">
    <source>
        <dbReference type="Proteomes" id="UP000644756"/>
    </source>
</evidence>
<dbReference type="Pfam" id="PF12833">
    <property type="entry name" value="HTH_18"/>
    <property type="match status" value="1"/>
</dbReference>
<name>A0A917G541_9BACL</name>
<dbReference type="EMBL" id="BMGR01000018">
    <property type="protein sequence ID" value="GGG22711.1"/>
    <property type="molecule type" value="Genomic_DNA"/>
</dbReference>
<proteinExistence type="predicted"/>
<dbReference type="PANTHER" id="PTHR43280">
    <property type="entry name" value="ARAC-FAMILY TRANSCRIPTIONAL REGULATOR"/>
    <property type="match status" value="1"/>
</dbReference>
<dbReference type="PANTHER" id="PTHR43280:SF28">
    <property type="entry name" value="HTH-TYPE TRANSCRIPTIONAL ACTIVATOR RHAS"/>
    <property type="match status" value="1"/>
</dbReference>
<feature type="domain" description="HTH araC/xylS-type" evidence="4">
    <location>
        <begin position="194"/>
        <end position="292"/>
    </location>
</feature>